<dbReference type="PROSITE" id="PS00018">
    <property type="entry name" value="EF_HAND_1"/>
    <property type="match status" value="4"/>
</dbReference>
<evidence type="ECO:0000259" key="3">
    <source>
        <dbReference type="PROSITE" id="PS50222"/>
    </source>
</evidence>
<proteinExistence type="predicted"/>
<dbReference type="InterPro" id="IPR011992">
    <property type="entry name" value="EF-hand-dom_pair"/>
</dbReference>
<feature type="domain" description="EF-hand" evidence="3">
    <location>
        <begin position="119"/>
        <end position="150"/>
    </location>
</feature>
<gene>
    <name evidence="4" type="ORF">LshimejAT787_0902190</name>
</gene>
<organism evidence="4 5">
    <name type="scientific">Lyophyllum shimeji</name>
    <name type="common">Hon-shimeji</name>
    <name type="synonym">Tricholoma shimeji</name>
    <dbReference type="NCBI Taxonomy" id="47721"/>
    <lineage>
        <taxon>Eukaryota</taxon>
        <taxon>Fungi</taxon>
        <taxon>Dikarya</taxon>
        <taxon>Basidiomycota</taxon>
        <taxon>Agaricomycotina</taxon>
        <taxon>Agaricomycetes</taxon>
        <taxon>Agaricomycetidae</taxon>
        <taxon>Agaricales</taxon>
        <taxon>Tricholomatineae</taxon>
        <taxon>Lyophyllaceae</taxon>
        <taxon>Lyophyllum</taxon>
    </lineage>
</organism>
<dbReference type="CDD" id="cd00051">
    <property type="entry name" value="EFh"/>
    <property type="match status" value="1"/>
</dbReference>
<dbReference type="GO" id="GO:0005509">
    <property type="term" value="F:calcium ion binding"/>
    <property type="evidence" value="ECO:0007669"/>
    <property type="project" value="InterPro"/>
</dbReference>
<keyword evidence="1" id="KW-0677">Repeat</keyword>
<dbReference type="PANTHER" id="PTHR23048:SF0">
    <property type="entry name" value="CALMODULIN LIKE 3"/>
    <property type="match status" value="1"/>
</dbReference>
<feature type="domain" description="EF-hand" evidence="3">
    <location>
        <begin position="10"/>
        <end position="45"/>
    </location>
</feature>
<name>A0A9P3UMY6_LYOSH</name>
<keyword evidence="5" id="KW-1185">Reference proteome</keyword>
<dbReference type="FunFam" id="1.10.238.10:FF:000527">
    <property type="entry name" value="Calmodulin-3"/>
    <property type="match status" value="1"/>
</dbReference>
<dbReference type="SMART" id="SM00054">
    <property type="entry name" value="EFh"/>
    <property type="match status" value="4"/>
</dbReference>
<comment type="caution">
    <text evidence="4">The sequence shown here is derived from an EMBL/GenBank/DDBJ whole genome shotgun (WGS) entry which is preliminary data.</text>
</comment>
<dbReference type="OrthoDB" id="26525at2759"/>
<dbReference type="GO" id="GO:0016460">
    <property type="term" value="C:myosin II complex"/>
    <property type="evidence" value="ECO:0007669"/>
    <property type="project" value="TreeGrafter"/>
</dbReference>
<evidence type="ECO:0000256" key="2">
    <source>
        <dbReference type="ARBA" id="ARBA00022837"/>
    </source>
</evidence>
<keyword evidence="2" id="KW-0106">Calcium</keyword>
<dbReference type="Proteomes" id="UP001063166">
    <property type="component" value="Unassembled WGS sequence"/>
</dbReference>
<evidence type="ECO:0000313" key="5">
    <source>
        <dbReference type="Proteomes" id="UP001063166"/>
    </source>
</evidence>
<reference evidence="4" key="1">
    <citation type="submission" date="2022-07" db="EMBL/GenBank/DDBJ databases">
        <title>The genome of Lyophyllum shimeji provides insight into the initial evolution of ectomycorrhizal fungal genome.</title>
        <authorList>
            <person name="Kobayashi Y."/>
            <person name="Shibata T."/>
            <person name="Hirakawa H."/>
            <person name="Shigenobu S."/>
            <person name="Nishiyama T."/>
            <person name="Yamada A."/>
            <person name="Hasebe M."/>
            <person name="Kawaguchi M."/>
        </authorList>
    </citation>
    <scope>NUCLEOTIDE SEQUENCE</scope>
    <source>
        <strain evidence="4">AT787</strain>
    </source>
</reference>
<protein>
    <submittedName>
        <fullName evidence="4">Calmodulin mediates the control of a large number of enzymes, ion channels and other proteins by Ca(2)</fullName>
    </submittedName>
</protein>
<dbReference type="PROSITE" id="PS50222">
    <property type="entry name" value="EF_HAND_2"/>
    <property type="match status" value="4"/>
</dbReference>
<dbReference type="InterPro" id="IPR002048">
    <property type="entry name" value="EF_hand_dom"/>
</dbReference>
<dbReference type="Gene3D" id="1.10.238.10">
    <property type="entry name" value="EF-hand"/>
    <property type="match status" value="3"/>
</dbReference>
<sequence>MSDKIHLTEDQIQEFKEAFALFDKDNDGTITHDELGTIMRKLGQNPTDAELDSMIREVDADNSGTIDFNEFLNMMAKNIQGMDDDEEMEAAFGVFDKDKSGTISTDELRIVMRSLNVHLTDGELQEMMREADLNGDGEISLNEFKKMMKQ</sequence>
<evidence type="ECO:0000313" key="4">
    <source>
        <dbReference type="EMBL" id="GLB41004.1"/>
    </source>
</evidence>
<dbReference type="Pfam" id="PF13499">
    <property type="entry name" value="EF-hand_7"/>
    <property type="match status" value="2"/>
</dbReference>
<feature type="domain" description="EF-hand" evidence="3">
    <location>
        <begin position="83"/>
        <end position="118"/>
    </location>
</feature>
<accession>A0A9P3UMY6</accession>
<dbReference type="PANTHER" id="PTHR23048">
    <property type="entry name" value="MYOSIN LIGHT CHAIN 1, 3"/>
    <property type="match status" value="1"/>
</dbReference>
<dbReference type="AlphaFoldDB" id="A0A9P3UMY6"/>
<dbReference type="InterPro" id="IPR050230">
    <property type="entry name" value="CALM/Myosin/TropC-like"/>
</dbReference>
<feature type="domain" description="EF-hand" evidence="3">
    <location>
        <begin position="46"/>
        <end position="81"/>
    </location>
</feature>
<dbReference type="SUPFAM" id="SSF47473">
    <property type="entry name" value="EF-hand"/>
    <property type="match status" value="1"/>
</dbReference>
<dbReference type="EMBL" id="BRPK01000009">
    <property type="protein sequence ID" value="GLB41004.1"/>
    <property type="molecule type" value="Genomic_DNA"/>
</dbReference>
<dbReference type="InterPro" id="IPR018247">
    <property type="entry name" value="EF_Hand_1_Ca_BS"/>
</dbReference>
<evidence type="ECO:0000256" key="1">
    <source>
        <dbReference type="ARBA" id="ARBA00022737"/>
    </source>
</evidence>